<feature type="compositionally biased region" description="Basic residues" evidence="1">
    <location>
        <begin position="85"/>
        <end position="94"/>
    </location>
</feature>
<evidence type="ECO:0000313" key="3">
    <source>
        <dbReference type="Proteomes" id="UP000507470"/>
    </source>
</evidence>
<dbReference type="Proteomes" id="UP000507470">
    <property type="component" value="Unassembled WGS sequence"/>
</dbReference>
<keyword evidence="3" id="KW-1185">Reference proteome</keyword>
<dbReference type="EMBL" id="CACVKT020000346">
    <property type="protein sequence ID" value="CAC5358378.1"/>
    <property type="molecule type" value="Genomic_DNA"/>
</dbReference>
<dbReference type="AlphaFoldDB" id="A0A6J7ZWC7"/>
<organism evidence="2 3">
    <name type="scientific">Mytilus coruscus</name>
    <name type="common">Sea mussel</name>
    <dbReference type="NCBI Taxonomy" id="42192"/>
    <lineage>
        <taxon>Eukaryota</taxon>
        <taxon>Metazoa</taxon>
        <taxon>Spiralia</taxon>
        <taxon>Lophotrochozoa</taxon>
        <taxon>Mollusca</taxon>
        <taxon>Bivalvia</taxon>
        <taxon>Autobranchia</taxon>
        <taxon>Pteriomorphia</taxon>
        <taxon>Mytilida</taxon>
        <taxon>Mytiloidea</taxon>
        <taxon>Mytilidae</taxon>
        <taxon>Mytilinae</taxon>
        <taxon>Mytilus</taxon>
    </lineage>
</organism>
<evidence type="ECO:0000313" key="2">
    <source>
        <dbReference type="EMBL" id="CAC5358378.1"/>
    </source>
</evidence>
<name>A0A6J7ZWC7_MYTCO</name>
<reference evidence="2 3" key="1">
    <citation type="submission" date="2020-06" db="EMBL/GenBank/DDBJ databases">
        <authorList>
            <person name="Li R."/>
            <person name="Bekaert M."/>
        </authorList>
    </citation>
    <scope>NUCLEOTIDE SEQUENCE [LARGE SCALE GENOMIC DNA]</scope>
    <source>
        <strain evidence="3">wild</strain>
    </source>
</reference>
<evidence type="ECO:0000256" key="1">
    <source>
        <dbReference type="SAM" id="MobiDB-lite"/>
    </source>
</evidence>
<proteinExistence type="predicted"/>
<dbReference type="OrthoDB" id="6158597at2759"/>
<protein>
    <submittedName>
        <fullName evidence="2">Uncharacterized protein</fullName>
    </submittedName>
</protein>
<gene>
    <name evidence="2" type="ORF">MCOR_1654</name>
</gene>
<sequence>MSNTEDSDSGLSQDSQVAADIMSILASGDEASFSGFSAVAESVHISPPKKRQLMSVVVPPETVKKLKKTSASKQNNERGPGKGPGKNKKGKAPVKRGNNTTYSDKDKEREDEFRRIYSKLELLLDSQLQNSNADRFEASAPEHPAAPEVEDEGEGEIDFSQYDIFGNNNNADDEVELEENSEEEFAYAIPKILEDDDKFGDETHKTIAALINAVTNRKSVITGIAKDYKVPSNSKSLAPPKVNPEIWHLLNRKARSDDLSFQTIQRILGFGIVPVMRTAEALTKPDAVKTVAKMRVNINNALSMLCAAFFEISYVRRMTLKNNMDQKYHQLCTRHLDVTEYLFGDDVSKKVKDINDAQKMKGVVNTAT</sequence>
<feature type="region of interest" description="Disordered" evidence="1">
    <location>
        <begin position="40"/>
        <end position="109"/>
    </location>
</feature>
<dbReference type="PANTHER" id="PTHR34239:SF2">
    <property type="entry name" value="TRANSPOSABLE ELEMENT P TRANSPOSASE_THAP9 CONSERVED DOMAIN-CONTAINING PROTEIN"/>
    <property type="match status" value="1"/>
</dbReference>
<dbReference type="PANTHER" id="PTHR34239">
    <property type="entry name" value="APPLE DOMAIN-CONTAINING PROTEIN"/>
    <property type="match status" value="1"/>
</dbReference>
<accession>A0A6J7ZWC7</accession>